<accession>A0A1G6PCU1</accession>
<dbReference type="Proteomes" id="UP000199417">
    <property type="component" value="Unassembled WGS sequence"/>
</dbReference>
<dbReference type="AlphaFoldDB" id="A0A1G6PCU1"/>
<evidence type="ECO:0000256" key="1">
    <source>
        <dbReference type="SAM" id="Phobius"/>
    </source>
</evidence>
<dbReference type="EMBL" id="FNAB01000001">
    <property type="protein sequence ID" value="SDC78072.1"/>
    <property type="molecule type" value="Genomic_DNA"/>
</dbReference>
<gene>
    <name evidence="2" type="ORF">SAMN05444580_101868</name>
</gene>
<reference evidence="2 3" key="1">
    <citation type="submission" date="2016-10" db="EMBL/GenBank/DDBJ databases">
        <authorList>
            <person name="de Groot N.N."/>
        </authorList>
    </citation>
    <scope>NUCLEOTIDE SEQUENCE [LARGE SCALE GENOMIC DNA]</scope>
    <source>
        <strain evidence="2 3">JCM 11308</strain>
    </source>
</reference>
<organism evidence="2 3">
    <name type="scientific">Rhodococcus tukisamuensis</name>
    <dbReference type="NCBI Taxonomy" id="168276"/>
    <lineage>
        <taxon>Bacteria</taxon>
        <taxon>Bacillati</taxon>
        <taxon>Actinomycetota</taxon>
        <taxon>Actinomycetes</taxon>
        <taxon>Mycobacteriales</taxon>
        <taxon>Nocardiaceae</taxon>
        <taxon>Rhodococcus</taxon>
    </lineage>
</organism>
<keyword evidence="3" id="KW-1185">Reference proteome</keyword>
<keyword evidence="1" id="KW-1133">Transmembrane helix</keyword>
<keyword evidence="1" id="KW-0472">Membrane</keyword>
<dbReference type="RefSeq" id="WP_083577022.1">
    <property type="nucleotide sequence ID" value="NZ_FNAB01000001.1"/>
</dbReference>
<name>A0A1G6PCU1_9NOCA</name>
<evidence type="ECO:0000313" key="2">
    <source>
        <dbReference type="EMBL" id="SDC78072.1"/>
    </source>
</evidence>
<dbReference type="STRING" id="168276.SAMN05444580_101868"/>
<sequence length="87" mass="9973">MNTLSAQTSLILADHFDGRYGPGWGPGPWFVLVPIAFWVTVIVLVVLARRRWRGHHGESTLRDVFARGEITEAEYRARLAVLRETRR</sequence>
<keyword evidence="1" id="KW-0812">Transmembrane</keyword>
<feature type="transmembrane region" description="Helical" evidence="1">
    <location>
        <begin position="29"/>
        <end position="48"/>
    </location>
</feature>
<proteinExistence type="predicted"/>
<evidence type="ECO:0000313" key="3">
    <source>
        <dbReference type="Proteomes" id="UP000199417"/>
    </source>
</evidence>
<protein>
    <submittedName>
        <fullName evidence="2">Putative membrane protein</fullName>
    </submittedName>
</protein>